<feature type="domain" description="SH3" evidence="10">
    <location>
        <begin position="1"/>
        <end position="62"/>
    </location>
</feature>
<dbReference type="GO" id="GO:0006897">
    <property type="term" value="P:endocytosis"/>
    <property type="evidence" value="ECO:0007669"/>
    <property type="project" value="TreeGrafter"/>
</dbReference>
<dbReference type="PROSITE" id="PS50002">
    <property type="entry name" value="SH3"/>
    <property type="match status" value="1"/>
</dbReference>
<dbReference type="InterPro" id="IPR036871">
    <property type="entry name" value="PX_dom_sf"/>
</dbReference>
<dbReference type="FunCoup" id="A0A7M7L0N7">
    <property type="interactions" value="915"/>
</dbReference>
<feature type="domain" description="PX" evidence="11">
    <location>
        <begin position="270"/>
        <end position="379"/>
    </location>
</feature>
<feature type="compositionally biased region" description="Acidic residues" evidence="9">
    <location>
        <begin position="160"/>
        <end position="171"/>
    </location>
</feature>
<dbReference type="CTD" id="39136"/>
<feature type="binding site" evidence="7">
    <location>
        <position position="346"/>
    </location>
    <ligand>
        <name>a 1,2-diacyl-sn-glycero-3-phospho-(1D-myo-inositol-4,5-bisphosphate)</name>
        <dbReference type="ChEBI" id="CHEBI:58456"/>
    </ligand>
</feature>
<sequence>MSHVKAKVLYDFEAQAPGEINIREGDTVTVTNRNVGEGWCEGINAKGESGLFPETYIDFIGSSSEMSPTTETNSISHGTSSGFSGGSSQPSRAGSTDDDWGTPAGLLDLVAHNQQQQQQQQQQQNQPPAQGEAGLFPESYVTSQPPYVAPSVGNGSDATSDWDDWDEDDETPTSHHAPGYGASQRGLTGQGNFGLSIPRDSGDITGRPEVNAIRTGTVRRFNRFSNFVKSGGEAFLLGTAKVAINSADYVTIVDTAGVISWSQPYPEAMYSAGIKSPKKETKLKGLKSFIAYSVIPSFNNQPVYRRYKHFDWLHERLVEKYSLIPIPPLPDKQVTGRYENEFIEHRMQQLRLWVNRMCRHPVLSQSAVWHHFLTCGDEKQWKVGKRKAEKDELQGANFFNAIQAPETPLELSSVERQTEAFIKFTSKMDDSVQSLYRTAQDQIKKCQGPYKRECIKISDAFKDLAIAFELDTTNLDSQLNSSIRHTGETYESIGRLYDETLRHNWENMADTLYEYRGILSSWPDIINIHRTFLGKRKEYQRQRDEGKVSAEDYVDINRRTDVVTYATLAEITHFQQERVRDYREMMHTFLQGQIDFYENIVAQLRETQARYR</sequence>
<evidence type="ECO:0000259" key="10">
    <source>
        <dbReference type="PROSITE" id="PS50002"/>
    </source>
</evidence>
<evidence type="ECO:0000256" key="7">
    <source>
        <dbReference type="PIRSR" id="PIRSR027744-1"/>
    </source>
</evidence>
<dbReference type="SUPFAM" id="SSF64268">
    <property type="entry name" value="PX domain"/>
    <property type="match status" value="1"/>
</dbReference>
<comment type="subcellular location">
    <subcellularLocation>
        <location evidence="1">Cytoplasmic vesicle membrane</location>
    </subcellularLocation>
</comment>
<reference evidence="12" key="1">
    <citation type="submission" date="2021-01" db="UniProtKB">
        <authorList>
            <consortium name="EnsemblMetazoa"/>
        </authorList>
    </citation>
    <scope>IDENTIFICATION</scope>
</reference>
<dbReference type="Pfam" id="PF00787">
    <property type="entry name" value="PX"/>
    <property type="match status" value="1"/>
</dbReference>
<evidence type="ECO:0000256" key="1">
    <source>
        <dbReference type="ARBA" id="ARBA00004156"/>
    </source>
</evidence>
<dbReference type="CDD" id="cd06862">
    <property type="entry name" value="PX_SNX9_18_like"/>
    <property type="match status" value="1"/>
</dbReference>
<evidence type="ECO:0000256" key="3">
    <source>
        <dbReference type="ARBA" id="ARBA00022443"/>
    </source>
</evidence>
<dbReference type="KEGG" id="vde:111255588"/>
<evidence type="ECO:0000256" key="2">
    <source>
        <dbReference type="ARBA" id="ARBA00010883"/>
    </source>
</evidence>
<feature type="compositionally biased region" description="Low complexity" evidence="9">
    <location>
        <begin position="113"/>
        <end position="126"/>
    </location>
</feature>
<dbReference type="InParanoid" id="A0A7M7L0N7"/>
<dbReference type="Pfam" id="PF10456">
    <property type="entry name" value="BAR_3_WASP_bdg"/>
    <property type="match status" value="1"/>
</dbReference>
<dbReference type="PANTHER" id="PTHR45827">
    <property type="entry name" value="SORTING NEXIN"/>
    <property type="match status" value="1"/>
</dbReference>
<dbReference type="Proteomes" id="UP000594260">
    <property type="component" value="Unplaced"/>
</dbReference>
<dbReference type="SMART" id="SM00326">
    <property type="entry name" value="SH3"/>
    <property type="match status" value="1"/>
</dbReference>
<feature type="binding site" evidence="7">
    <location>
        <position position="306"/>
    </location>
    <ligand>
        <name>a 1,2-diacyl-sn-glycero-3-phospho-(1D-myo-inositol-4,5-bisphosphate)</name>
        <dbReference type="ChEBI" id="CHEBI:58456"/>
    </ligand>
</feature>
<keyword evidence="5" id="KW-0968">Cytoplasmic vesicle</keyword>
<feature type="compositionally biased region" description="Low complexity" evidence="9">
    <location>
        <begin position="74"/>
        <end position="91"/>
    </location>
</feature>
<keyword evidence="4" id="KW-0472">Membrane</keyword>
<proteinExistence type="inferred from homology"/>
<dbReference type="FunFam" id="3.30.1520.10:FF:000004">
    <property type="entry name" value="Sorting nexin"/>
    <property type="match status" value="1"/>
</dbReference>
<dbReference type="InterPro" id="IPR027267">
    <property type="entry name" value="AH/BAR_dom_sf"/>
</dbReference>
<keyword evidence="3 8" id="KW-0728">SH3 domain</keyword>
<name>A0A7M7L0N7_VARDE</name>
<dbReference type="SUPFAM" id="SSF50044">
    <property type="entry name" value="SH3-domain"/>
    <property type="match status" value="1"/>
</dbReference>
<feature type="binding site" evidence="7">
    <location>
        <position position="308"/>
    </location>
    <ligand>
        <name>a 1,2-diacyl-sn-glycero-3-phospho-(1D-myo-inositol-4,5-bisphosphate)</name>
        <dbReference type="ChEBI" id="CHEBI:58456"/>
    </ligand>
</feature>
<dbReference type="OMA" id="GWCEGFN"/>
<feature type="compositionally biased region" description="Polar residues" evidence="9">
    <location>
        <begin position="62"/>
        <end position="73"/>
    </location>
</feature>
<dbReference type="GO" id="GO:0035091">
    <property type="term" value="F:phosphatidylinositol binding"/>
    <property type="evidence" value="ECO:0007669"/>
    <property type="project" value="InterPro"/>
</dbReference>
<dbReference type="AlphaFoldDB" id="A0A7M7L0N7"/>
<dbReference type="RefSeq" id="XP_022673441.1">
    <property type="nucleotide sequence ID" value="XM_022817706.1"/>
</dbReference>
<dbReference type="InterPro" id="IPR001683">
    <property type="entry name" value="PX_dom"/>
</dbReference>
<evidence type="ECO:0000313" key="13">
    <source>
        <dbReference type="Proteomes" id="UP000594260"/>
    </source>
</evidence>
<dbReference type="GO" id="GO:0015031">
    <property type="term" value="P:protein transport"/>
    <property type="evidence" value="ECO:0007669"/>
    <property type="project" value="InterPro"/>
</dbReference>
<dbReference type="PRINTS" id="PR00452">
    <property type="entry name" value="SH3DOMAIN"/>
</dbReference>
<evidence type="ECO:0000256" key="6">
    <source>
        <dbReference type="PIRNR" id="PIRNR027744"/>
    </source>
</evidence>
<feature type="region of interest" description="Disordered" evidence="9">
    <location>
        <begin position="62"/>
        <end position="208"/>
    </location>
</feature>
<dbReference type="PROSITE" id="PS50195">
    <property type="entry name" value="PX"/>
    <property type="match status" value="1"/>
</dbReference>
<evidence type="ECO:0000313" key="12">
    <source>
        <dbReference type="EnsemblMetazoa" id="XP_022673441"/>
    </source>
</evidence>
<evidence type="ECO:0000256" key="9">
    <source>
        <dbReference type="SAM" id="MobiDB-lite"/>
    </source>
</evidence>
<organism evidence="12 13">
    <name type="scientific">Varroa destructor</name>
    <name type="common">Honeybee mite</name>
    <dbReference type="NCBI Taxonomy" id="109461"/>
    <lineage>
        <taxon>Eukaryota</taxon>
        <taxon>Metazoa</taxon>
        <taxon>Ecdysozoa</taxon>
        <taxon>Arthropoda</taxon>
        <taxon>Chelicerata</taxon>
        <taxon>Arachnida</taxon>
        <taxon>Acari</taxon>
        <taxon>Parasitiformes</taxon>
        <taxon>Mesostigmata</taxon>
        <taxon>Gamasina</taxon>
        <taxon>Dermanyssoidea</taxon>
        <taxon>Varroidae</taxon>
        <taxon>Varroa</taxon>
    </lineage>
</organism>
<dbReference type="CDD" id="cd07626">
    <property type="entry name" value="BAR_SNX9_like"/>
    <property type="match status" value="1"/>
</dbReference>
<protein>
    <recommendedName>
        <fullName evidence="6">Sorting nexin</fullName>
    </recommendedName>
</protein>
<dbReference type="GO" id="GO:0097320">
    <property type="term" value="P:plasma membrane tubulation"/>
    <property type="evidence" value="ECO:0007669"/>
    <property type="project" value="TreeGrafter"/>
</dbReference>
<dbReference type="GO" id="GO:0016197">
    <property type="term" value="P:endosomal transport"/>
    <property type="evidence" value="ECO:0007669"/>
    <property type="project" value="TreeGrafter"/>
</dbReference>
<comment type="similarity">
    <text evidence="2 6">Belongs to the sorting nexin family.</text>
</comment>
<evidence type="ECO:0000256" key="4">
    <source>
        <dbReference type="ARBA" id="ARBA00023136"/>
    </source>
</evidence>
<dbReference type="GeneID" id="111255588"/>
<accession>A0A7M7L0N7</accession>
<dbReference type="InterPro" id="IPR019497">
    <property type="entry name" value="Sorting_nexin_WASP-bd-dom"/>
</dbReference>
<dbReference type="Gene3D" id="3.30.1520.10">
    <property type="entry name" value="Phox-like domain"/>
    <property type="match status" value="1"/>
</dbReference>
<dbReference type="Pfam" id="PF14604">
    <property type="entry name" value="SH3_9"/>
    <property type="match status" value="1"/>
</dbReference>
<dbReference type="GO" id="GO:0005886">
    <property type="term" value="C:plasma membrane"/>
    <property type="evidence" value="ECO:0007669"/>
    <property type="project" value="TreeGrafter"/>
</dbReference>
<dbReference type="InterPro" id="IPR036028">
    <property type="entry name" value="SH3-like_dom_sf"/>
</dbReference>
<dbReference type="OrthoDB" id="10254720at2759"/>
<dbReference type="SUPFAM" id="SSF103657">
    <property type="entry name" value="BAR/IMD domain-like"/>
    <property type="match status" value="1"/>
</dbReference>
<dbReference type="SMART" id="SM00312">
    <property type="entry name" value="PX"/>
    <property type="match status" value="1"/>
</dbReference>
<evidence type="ECO:0000259" key="11">
    <source>
        <dbReference type="PROSITE" id="PS50195"/>
    </source>
</evidence>
<dbReference type="GO" id="GO:0000278">
    <property type="term" value="P:mitotic cell cycle"/>
    <property type="evidence" value="ECO:0007669"/>
    <property type="project" value="InterPro"/>
</dbReference>
<dbReference type="InterPro" id="IPR001452">
    <property type="entry name" value="SH3_domain"/>
</dbReference>
<dbReference type="InterPro" id="IPR014536">
    <property type="entry name" value="Snx9_fam"/>
</dbReference>
<evidence type="ECO:0000256" key="5">
    <source>
        <dbReference type="ARBA" id="ARBA00023329"/>
    </source>
</evidence>
<dbReference type="Gene3D" id="1.20.1270.60">
    <property type="entry name" value="Arfaptin homology (AH) domain/BAR domain"/>
    <property type="match status" value="1"/>
</dbReference>
<dbReference type="PIRSF" id="PIRSF027744">
    <property type="entry name" value="Snx9"/>
    <property type="match status" value="1"/>
</dbReference>
<dbReference type="Gene3D" id="2.30.30.40">
    <property type="entry name" value="SH3 Domains"/>
    <property type="match status" value="1"/>
</dbReference>
<dbReference type="PANTHER" id="PTHR45827:SF1">
    <property type="entry name" value="SORTING NEXIN"/>
    <property type="match status" value="1"/>
</dbReference>
<keyword evidence="13" id="KW-1185">Reference proteome</keyword>
<dbReference type="EnsemblMetazoa" id="XM_022817706">
    <property type="protein sequence ID" value="XP_022673441"/>
    <property type="gene ID" value="LOC111255588"/>
</dbReference>
<dbReference type="GO" id="GO:0030659">
    <property type="term" value="C:cytoplasmic vesicle membrane"/>
    <property type="evidence" value="ECO:0007669"/>
    <property type="project" value="UniProtKB-SubCell"/>
</dbReference>
<evidence type="ECO:0000256" key="8">
    <source>
        <dbReference type="PROSITE-ProRule" id="PRU00192"/>
    </source>
</evidence>